<sequence length="167" mass="17819">MRRIWALEALAPAGPGPGLSGSPAVSAAAKLLGADTDGRDMLIVGHPDDVPAAQALLASHGAKADMLELLELPPEGLRPGPLFEDYIIESAGGRRFAVASETAVFRLQAEGPEADAAPALLQLEENLIASIEEDEFEWHLVASHEVEWCERVARAYGCQAEWRSPKS</sequence>
<evidence type="ECO:0000313" key="1">
    <source>
        <dbReference type="EMBL" id="MBB6729674.1"/>
    </source>
</evidence>
<proteinExistence type="predicted"/>
<keyword evidence="2" id="KW-1185">Reference proteome</keyword>
<reference evidence="1 2" key="1">
    <citation type="submission" date="2020-08" db="EMBL/GenBank/DDBJ databases">
        <title>Cohnella phylogeny.</title>
        <authorList>
            <person name="Dunlap C."/>
        </authorList>
    </citation>
    <scope>NUCLEOTIDE SEQUENCE [LARGE SCALE GENOMIC DNA]</scope>
    <source>
        <strain evidence="1 2">CBP 2801</strain>
    </source>
</reference>
<protein>
    <submittedName>
        <fullName evidence="1">Uncharacterized protein</fullName>
    </submittedName>
</protein>
<dbReference type="RefSeq" id="WP_185127344.1">
    <property type="nucleotide sequence ID" value="NZ_JACJVO010000002.1"/>
</dbReference>
<evidence type="ECO:0000313" key="2">
    <source>
        <dbReference type="Proteomes" id="UP000564644"/>
    </source>
</evidence>
<accession>A0A7X0SJ16</accession>
<dbReference type="AlphaFoldDB" id="A0A7X0SJ16"/>
<organism evidence="1 2">
    <name type="scientific">Cohnella zeiphila</name>
    <dbReference type="NCBI Taxonomy" id="2761120"/>
    <lineage>
        <taxon>Bacteria</taxon>
        <taxon>Bacillati</taxon>
        <taxon>Bacillota</taxon>
        <taxon>Bacilli</taxon>
        <taxon>Bacillales</taxon>
        <taxon>Paenibacillaceae</taxon>
        <taxon>Cohnella</taxon>
    </lineage>
</organism>
<comment type="caution">
    <text evidence="1">The sequence shown here is derived from an EMBL/GenBank/DDBJ whole genome shotgun (WGS) entry which is preliminary data.</text>
</comment>
<dbReference type="Proteomes" id="UP000564644">
    <property type="component" value="Unassembled WGS sequence"/>
</dbReference>
<dbReference type="EMBL" id="JACJVO010000002">
    <property type="protein sequence ID" value="MBB6729674.1"/>
    <property type="molecule type" value="Genomic_DNA"/>
</dbReference>
<name>A0A7X0SJ16_9BACL</name>
<gene>
    <name evidence="1" type="ORF">H7C18_02035</name>
</gene>